<dbReference type="EMBL" id="JBHUPA010000002">
    <property type="protein sequence ID" value="MFD2961339.1"/>
    <property type="molecule type" value="Genomic_DNA"/>
</dbReference>
<evidence type="ECO:0000313" key="1">
    <source>
        <dbReference type="EMBL" id="MFD2961339.1"/>
    </source>
</evidence>
<dbReference type="Pfam" id="PF11363">
    <property type="entry name" value="DUF3164"/>
    <property type="match status" value="1"/>
</dbReference>
<dbReference type="RefSeq" id="WP_377609466.1">
    <property type="nucleotide sequence ID" value="NZ_JBHUPA010000002.1"/>
</dbReference>
<proteinExistence type="predicted"/>
<reference evidence="2" key="1">
    <citation type="journal article" date="2019" name="Int. J. Syst. Evol. Microbiol.">
        <title>The Global Catalogue of Microorganisms (GCM) 10K type strain sequencing project: providing services to taxonomists for standard genome sequencing and annotation.</title>
        <authorList>
            <consortium name="The Broad Institute Genomics Platform"/>
            <consortium name="The Broad Institute Genome Sequencing Center for Infectious Disease"/>
            <person name="Wu L."/>
            <person name="Ma J."/>
        </authorList>
    </citation>
    <scope>NUCLEOTIDE SEQUENCE [LARGE SCALE GENOMIC DNA]</scope>
    <source>
        <strain evidence="2">KCTC 23098</strain>
    </source>
</reference>
<keyword evidence="2" id="KW-1185">Reference proteome</keyword>
<comment type="caution">
    <text evidence="1">The sequence shown here is derived from an EMBL/GenBank/DDBJ whole genome shotgun (WGS) entry which is preliminary data.</text>
</comment>
<organism evidence="1 2">
    <name type="scientific">Olivibacter jilunii</name>
    <dbReference type="NCBI Taxonomy" id="985016"/>
    <lineage>
        <taxon>Bacteria</taxon>
        <taxon>Pseudomonadati</taxon>
        <taxon>Bacteroidota</taxon>
        <taxon>Sphingobacteriia</taxon>
        <taxon>Sphingobacteriales</taxon>
        <taxon>Sphingobacteriaceae</taxon>
        <taxon>Olivibacter</taxon>
    </lineage>
</organism>
<evidence type="ECO:0000313" key="2">
    <source>
        <dbReference type="Proteomes" id="UP001597560"/>
    </source>
</evidence>
<dbReference type="Proteomes" id="UP001597560">
    <property type="component" value="Unassembled WGS sequence"/>
</dbReference>
<sequence length="208" mass="24071">MTIKQQQAKDKVWRDEAGTQIPYNRTTMYERNAERSTFKLATEALKIHEQLAAYKEKVRNEAEELYRLFCVENGGKIGKGKGNATFYNFDRSIKVEVSISEAITFDENTIQLAKEKLDEVLSDGLSGAKDFVKPLVMEAFQTSNGKLDTKRVLGLRRYSDRVRDNRYSEAMQLIDKSVRRPDSKTYFRVWVRDSNGQYKDIQLNFASI</sequence>
<accession>A0ABW6AZ40</accession>
<name>A0ABW6AZ40_9SPHI</name>
<protein>
    <submittedName>
        <fullName evidence="1">DUF3164 family protein</fullName>
    </submittedName>
</protein>
<gene>
    <name evidence="1" type="ORF">ACFS6J_06065</name>
</gene>
<dbReference type="InterPro" id="IPR021505">
    <property type="entry name" value="Phage_B3_Orf6"/>
</dbReference>